<proteinExistence type="predicted"/>
<organism evidence="1">
    <name type="scientific">viral metagenome</name>
    <dbReference type="NCBI Taxonomy" id="1070528"/>
    <lineage>
        <taxon>unclassified sequences</taxon>
        <taxon>metagenomes</taxon>
        <taxon>organismal metagenomes</taxon>
    </lineage>
</organism>
<sequence length="150" mass="17709">MITNITNITTTQNIQRMSRDPRILEDDLRISEKILRTNYENRKMCQHIEQFRHYLRDIVNILDTSNFAENDSSVIKEKCYNHLYYAKSLWHNDRIDKSILSVFQSYIEYLAEAIGHLDKGGDVWKESLAFLERVENSHYNTSNSSSSLTK</sequence>
<name>A0A6C0KES3_9ZZZZ</name>
<reference evidence="1" key="1">
    <citation type="journal article" date="2020" name="Nature">
        <title>Giant virus diversity and host interactions through global metagenomics.</title>
        <authorList>
            <person name="Schulz F."/>
            <person name="Roux S."/>
            <person name="Paez-Espino D."/>
            <person name="Jungbluth S."/>
            <person name="Walsh D.A."/>
            <person name="Denef V.J."/>
            <person name="McMahon K.D."/>
            <person name="Konstantinidis K.T."/>
            <person name="Eloe-Fadrosh E.A."/>
            <person name="Kyrpides N.C."/>
            <person name="Woyke T."/>
        </authorList>
    </citation>
    <scope>NUCLEOTIDE SEQUENCE</scope>
    <source>
        <strain evidence="1">GVMAG-S-3300010158-109</strain>
    </source>
</reference>
<dbReference type="EMBL" id="MN740867">
    <property type="protein sequence ID" value="QHU15691.1"/>
    <property type="molecule type" value="Genomic_DNA"/>
</dbReference>
<protein>
    <submittedName>
        <fullName evidence="1">Uncharacterized protein</fullName>
    </submittedName>
</protein>
<accession>A0A6C0KES3</accession>
<dbReference type="AlphaFoldDB" id="A0A6C0KES3"/>
<evidence type="ECO:0000313" key="1">
    <source>
        <dbReference type="EMBL" id="QHU15691.1"/>
    </source>
</evidence>